<dbReference type="Pfam" id="PF04187">
    <property type="entry name" value="Cofac_haem_bdg"/>
    <property type="match status" value="1"/>
</dbReference>
<evidence type="ECO:0000313" key="3">
    <source>
        <dbReference type="EMBL" id="PSF08710.1"/>
    </source>
</evidence>
<feature type="signal peptide" evidence="1">
    <location>
        <begin position="1"/>
        <end position="20"/>
    </location>
</feature>
<gene>
    <name evidence="3" type="ORF">C7H08_08570</name>
</gene>
<evidence type="ECO:0000313" key="4">
    <source>
        <dbReference type="Proteomes" id="UP000238385"/>
    </source>
</evidence>
<keyword evidence="4" id="KW-1185">Reference proteome</keyword>
<evidence type="ECO:0000259" key="2">
    <source>
        <dbReference type="Pfam" id="PF04187"/>
    </source>
</evidence>
<dbReference type="SUPFAM" id="SSF159501">
    <property type="entry name" value="EreA/ChaN-like"/>
    <property type="match status" value="1"/>
</dbReference>
<comment type="caution">
    <text evidence="3">The sequence shown here is derived from an EMBL/GenBank/DDBJ whole genome shotgun (WGS) entry which is preliminary data.</text>
</comment>
<organism evidence="3 4">
    <name type="scientific">Marinobacter halophilus</name>
    <dbReference type="NCBI Taxonomy" id="1323740"/>
    <lineage>
        <taxon>Bacteria</taxon>
        <taxon>Pseudomonadati</taxon>
        <taxon>Pseudomonadota</taxon>
        <taxon>Gammaproteobacteria</taxon>
        <taxon>Pseudomonadales</taxon>
        <taxon>Marinobacteraceae</taxon>
        <taxon>Marinobacter</taxon>
    </lineage>
</organism>
<evidence type="ECO:0000256" key="1">
    <source>
        <dbReference type="SAM" id="SignalP"/>
    </source>
</evidence>
<protein>
    <recommendedName>
        <fullName evidence="2">Haem-binding uptake Tiki superfamily ChaN domain-containing protein</fullName>
    </recommendedName>
</protein>
<name>A0A2T1KF73_9GAMM</name>
<feature type="domain" description="Haem-binding uptake Tiki superfamily ChaN" evidence="2">
    <location>
        <begin position="58"/>
        <end position="267"/>
    </location>
</feature>
<keyword evidence="1" id="KW-0732">Signal</keyword>
<dbReference type="InterPro" id="IPR007314">
    <property type="entry name" value="Cofac_haem-bd_dom"/>
</dbReference>
<sequence length="339" mass="37477">MAPIKRLLAPLTLASFTAIAGCAQLSAQSAAAITPPASLYDRVLIDSQKAQAINLSLLADRLAQADVVVIGEYHGHQASHLLQARLQQHLHRIHPSQVLSLEQFTIDHQTELDEYLAGNTGETEMLEDAQGWDNYRGSYRPLVEYARHHDLPVIAANAPAQVVRCVGRTGPGYLDRLPSEQRLSLPAQPFLDTPAYREKFKTAISGSHGTGDPAMAERMDNTYKAQLLRDNTMAMRILQARDDYPEHQIVHLTGTFHSEERLGTVALLEQLAPDLSVVVISPVFWPADSSAPPLAGNLGKGDYVYLIQPLPPEYRDRNRQLSAMQERFSSRPDTSCDTD</sequence>
<dbReference type="Gene3D" id="3.40.50.11550">
    <property type="match status" value="1"/>
</dbReference>
<dbReference type="AlphaFoldDB" id="A0A2T1KF73"/>
<dbReference type="RefSeq" id="WP_106671310.1">
    <property type="nucleotide sequence ID" value="NZ_BMFE01000001.1"/>
</dbReference>
<feature type="chain" id="PRO_5015655391" description="Haem-binding uptake Tiki superfamily ChaN domain-containing protein" evidence="1">
    <location>
        <begin position="21"/>
        <end position="339"/>
    </location>
</feature>
<accession>A0A2T1KF73</accession>
<reference evidence="3 4" key="1">
    <citation type="submission" date="2018-03" db="EMBL/GenBank/DDBJ databases">
        <title>Marinobacter brunus sp. nov., a marine bacterium of Gamma-proteobacteria isolated from the surface seawater of the South China Sea.</title>
        <authorList>
            <person name="Cheng H."/>
            <person name="Wu Y.-H."/>
            <person name="Xamxidin M."/>
            <person name="Xu X.-W."/>
        </authorList>
    </citation>
    <scope>NUCLEOTIDE SEQUENCE [LARGE SCALE GENOMIC DNA]</scope>
    <source>
        <strain evidence="3 4">JCM 30472</strain>
    </source>
</reference>
<dbReference type="PROSITE" id="PS51257">
    <property type="entry name" value="PROKAR_LIPOPROTEIN"/>
    <property type="match status" value="1"/>
</dbReference>
<dbReference type="CDD" id="cd14727">
    <property type="entry name" value="ChanN-like"/>
    <property type="match status" value="1"/>
</dbReference>
<dbReference type="EMBL" id="PXNN01000011">
    <property type="protein sequence ID" value="PSF08710.1"/>
    <property type="molecule type" value="Genomic_DNA"/>
</dbReference>
<dbReference type="Proteomes" id="UP000238385">
    <property type="component" value="Unassembled WGS sequence"/>
</dbReference>
<proteinExistence type="predicted"/>
<dbReference type="OrthoDB" id="1680202at2"/>